<gene>
    <name evidence="1" type="ORF">RPERSI_LOCUS32957</name>
</gene>
<organism evidence="1 2">
    <name type="scientific">Racocetra persica</name>
    <dbReference type="NCBI Taxonomy" id="160502"/>
    <lineage>
        <taxon>Eukaryota</taxon>
        <taxon>Fungi</taxon>
        <taxon>Fungi incertae sedis</taxon>
        <taxon>Mucoromycota</taxon>
        <taxon>Glomeromycotina</taxon>
        <taxon>Glomeromycetes</taxon>
        <taxon>Diversisporales</taxon>
        <taxon>Gigasporaceae</taxon>
        <taxon>Racocetra</taxon>
    </lineage>
</organism>
<sequence>HKVSDLSSNTIDEKALFLETSAHNQSAGLVQDRCHVDTTISVLLFANAPWLKH</sequence>
<evidence type="ECO:0000313" key="2">
    <source>
        <dbReference type="Proteomes" id="UP000789920"/>
    </source>
</evidence>
<feature type="non-terminal residue" evidence="1">
    <location>
        <position position="1"/>
    </location>
</feature>
<dbReference type="EMBL" id="CAJVQC010140041">
    <property type="protein sequence ID" value="CAG8843857.1"/>
    <property type="molecule type" value="Genomic_DNA"/>
</dbReference>
<protein>
    <submittedName>
        <fullName evidence="1">2058_t:CDS:1</fullName>
    </submittedName>
</protein>
<accession>A0ACA9SQU2</accession>
<evidence type="ECO:0000313" key="1">
    <source>
        <dbReference type="EMBL" id="CAG8843857.1"/>
    </source>
</evidence>
<feature type="non-terminal residue" evidence="1">
    <location>
        <position position="53"/>
    </location>
</feature>
<keyword evidence="2" id="KW-1185">Reference proteome</keyword>
<reference evidence="1" key="1">
    <citation type="submission" date="2021-06" db="EMBL/GenBank/DDBJ databases">
        <authorList>
            <person name="Kallberg Y."/>
            <person name="Tangrot J."/>
            <person name="Rosling A."/>
        </authorList>
    </citation>
    <scope>NUCLEOTIDE SEQUENCE</scope>
    <source>
        <strain evidence="1">MA461A</strain>
    </source>
</reference>
<proteinExistence type="predicted"/>
<comment type="caution">
    <text evidence="1">The sequence shown here is derived from an EMBL/GenBank/DDBJ whole genome shotgun (WGS) entry which is preliminary data.</text>
</comment>
<dbReference type="Proteomes" id="UP000789920">
    <property type="component" value="Unassembled WGS sequence"/>
</dbReference>
<name>A0ACA9SQU2_9GLOM</name>